<dbReference type="InterPro" id="IPR027379">
    <property type="entry name" value="CLS_N"/>
</dbReference>
<evidence type="ECO:0000256" key="4">
    <source>
        <dbReference type="ARBA" id="ARBA00022989"/>
    </source>
</evidence>
<feature type="transmembrane region" description="Helical" evidence="6">
    <location>
        <begin position="44"/>
        <end position="64"/>
    </location>
</feature>
<name>A0ABP5L4P6_9ACTN</name>
<feature type="transmembrane region" description="Helical" evidence="6">
    <location>
        <begin position="7"/>
        <end position="29"/>
    </location>
</feature>
<evidence type="ECO:0000259" key="7">
    <source>
        <dbReference type="Pfam" id="PF13396"/>
    </source>
</evidence>
<organism evidence="8 9">
    <name type="scientific">Nocardioides koreensis</name>
    <dbReference type="NCBI Taxonomy" id="433651"/>
    <lineage>
        <taxon>Bacteria</taxon>
        <taxon>Bacillati</taxon>
        <taxon>Actinomycetota</taxon>
        <taxon>Actinomycetes</taxon>
        <taxon>Propionibacteriales</taxon>
        <taxon>Nocardioidaceae</taxon>
        <taxon>Nocardioides</taxon>
    </lineage>
</organism>
<keyword evidence="3 6" id="KW-0812">Transmembrane</keyword>
<accession>A0ABP5L4P6</accession>
<dbReference type="Pfam" id="PF13396">
    <property type="entry name" value="PLDc_N"/>
    <property type="match status" value="1"/>
</dbReference>
<keyword evidence="5 6" id="KW-0472">Membrane</keyword>
<evidence type="ECO:0000256" key="3">
    <source>
        <dbReference type="ARBA" id="ARBA00022692"/>
    </source>
</evidence>
<keyword evidence="2" id="KW-1003">Cell membrane</keyword>
<dbReference type="EMBL" id="BAAAQR010000002">
    <property type="protein sequence ID" value="GAA2141648.1"/>
    <property type="molecule type" value="Genomic_DNA"/>
</dbReference>
<comment type="subcellular location">
    <subcellularLocation>
        <location evidence="1">Cell membrane</location>
        <topology evidence="1">Multi-pass membrane protein</topology>
    </subcellularLocation>
</comment>
<dbReference type="RefSeq" id="WP_344149118.1">
    <property type="nucleotide sequence ID" value="NZ_BAAAQR010000002.1"/>
</dbReference>
<evidence type="ECO:0000313" key="8">
    <source>
        <dbReference type="EMBL" id="GAA2141648.1"/>
    </source>
</evidence>
<evidence type="ECO:0000256" key="5">
    <source>
        <dbReference type="ARBA" id="ARBA00023136"/>
    </source>
</evidence>
<keyword evidence="4 6" id="KW-1133">Transmembrane helix</keyword>
<sequence>MFDDNGSFLLALFEFFLFFAWFMCLFWVLGDIFRSKDLGGGSKTLWVIFVIIVPWLGILVYLIARGHGMQDRQLEQAKEIQAAQADYLKSVAAPSSGDAASQIADAKGLLVNGAITQAEFDQLKAKALAS</sequence>
<protein>
    <submittedName>
        <fullName evidence="8">SHOCT domain-containing protein</fullName>
    </submittedName>
</protein>
<keyword evidence="9" id="KW-1185">Reference proteome</keyword>
<reference evidence="9" key="1">
    <citation type="journal article" date="2019" name="Int. J. Syst. Evol. Microbiol.">
        <title>The Global Catalogue of Microorganisms (GCM) 10K type strain sequencing project: providing services to taxonomists for standard genome sequencing and annotation.</title>
        <authorList>
            <consortium name="The Broad Institute Genomics Platform"/>
            <consortium name="The Broad Institute Genome Sequencing Center for Infectious Disease"/>
            <person name="Wu L."/>
            <person name="Ma J."/>
        </authorList>
    </citation>
    <scope>NUCLEOTIDE SEQUENCE [LARGE SCALE GENOMIC DNA]</scope>
    <source>
        <strain evidence="9">JCM 16022</strain>
    </source>
</reference>
<evidence type="ECO:0000256" key="6">
    <source>
        <dbReference type="SAM" id="Phobius"/>
    </source>
</evidence>
<evidence type="ECO:0000256" key="1">
    <source>
        <dbReference type="ARBA" id="ARBA00004651"/>
    </source>
</evidence>
<proteinExistence type="predicted"/>
<gene>
    <name evidence="8" type="ORF">GCM10009844_12230</name>
</gene>
<dbReference type="Proteomes" id="UP001501771">
    <property type="component" value="Unassembled WGS sequence"/>
</dbReference>
<evidence type="ECO:0000313" key="9">
    <source>
        <dbReference type="Proteomes" id="UP001501771"/>
    </source>
</evidence>
<comment type="caution">
    <text evidence="8">The sequence shown here is derived from an EMBL/GenBank/DDBJ whole genome shotgun (WGS) entry which is preliminary data.</text>
</comment>
<feature type="domain" description="Cardiolipin synthase N-terminal" evidence="7">
    <location>
        <begin position="26"/>
        <end position="65"/>
    </location>
</feature>
<evidence type="ECO:0000256" key="2">
    <source>
        <dbReference type="ARBA" id="ARBA00022475"/>
    </source>
</evidence>